<accession>A0A3N1XZR3</accession>
<dbReference type="RefSeq" id="WP_123607856.1">
    <property type="nucleotide sequence ID" value="NZ_RJVG01000001.1"/>
</dbReference>
<evidence type="ECO:0000313" key="2">
    <source>
        <dbReference type="EMBL" id="ROR31768.1"/>
    </source>
</evidence>
<keyword evidence="3" id="KW-1185">Reference proteome</keyword>
<protein>
    <recommendedName>
        <fullName evidence="4">Lipoprotein</fullName>
    </recommendedName>
</protein>
<dbReference type="AlphaFoldDB" id="A0A3N1XZR3"/>
<sequence length="145" mass="16326">MIKKYVVLIIISMLVTGCSNESFDNSRTDRVNQNTQNEISYDEGDTSQVVSEKRKVDFWDDQFGYQITGKSEVYIADVQDGQDGATQIYGEEYPNGFGIKDIVEANIPEEVVYNNKIYTVVGIGLNSFTGCDYLKSIKMSDTIMI</sequence>
<dbReference type="Proteomes" id="UP000273083">
    <property type="component" value="Unassembled WGS sequence"/>
</dbReference>
<feature type="region of interest" description="Disordered" evidence="1">
    <location>
        <begin position="24"/>
        <end position="46"/>
    </location>
</feature>
<dbReference type="PROSITE" id="PS51257">
    <property type="entry name" value="PROKAR_LIPOPROTEIN"/>
    <property type="match status" value="1"/>
</dbReference>
<dbReference type="InterPro" id="IPR032675">
    <property type="entry name" value="LRR_dom_sf"/>
</dbReference>
<dbReference type="EMBL" id="RJVG01000001">
    <property type="protein sequence ID" value="ROR31768.1"/>
    <property type="molecule type" value="Genomic_DNA"/>
</dbReference>
<gene>
    <name evidence="2" type="ORF">EDD66_101386</name>
</gene>
<dbReference type="Gene3D" id="3.80.10.10">
    <property type="entry name" value="Ribonuclease Inhibitor"/>
    <property type="match status" value="1"/>
</dbReference>
<proteinExistence type="predicted"/>
<organism evidence="2 3">
    <name type="scientific">Mobilisporobacter senegalensis</name>
    <dbReference type="NCBI Taxonomy" id="1329262"/>
    <lineage>
        <taxon>Bacteria</taxon>
        <taxon>Bacillati</taxon>
        <taxon>Bacillota</taxon>
        <taxon>Clostridia</taxon>
        <taxon>Lachnospirales</taxon>
        <taxon>Lachnospiraceae</taxon>
        <taxon>Mobilisporobacter</taxon>
    </lineage>
</organism>
<evidence type="ECO:0000313" key="3">
    <source>
        <dbReference type="Proteomes" id="UP000273083"/>
    </source>
</evidence>
<reference evidence="2 3" key="1">
    <citation type="submission" date="2018-11" db="EMBL/GenBank/DDBJ databases">
        <title>Genomic Encyclopedia of Type Strains, Phase IV (KMG-IV): sequencing the most valuable type-strain genomes for metagenomic binning, comparative biology and taxonomic classification.</title>
        <authorList>
            <person name="Goeker M."/>
        </authorList>
    </citation>
    <scope>NUCLEOTIDE SEQUENCE [LARGE SCALE GENOMIC DNA]</scope>
    <source>
        <strain evidence="2 3">DSM 26537</strain>
    </source>
</reference>
<evidence type="ECO:0008006" key="4">
    <source>
        <dbReference type="Google" id="ProtNLM"/>
    </source>
</evidence>
<evidence type="ECO:0000256" key="1">
    <source>
        <dbReference type="SAM" id="MobiDB-lite"/>
    </source>
</evidence>
<comment type="caution">
    <text evidence="2">The sequence shown here is derived from an EMBL/GenBank/DDBJ whole genome shotgun (WGS) entry which is preliminary data.</text>
</comment>
<name>A0A3N1XZR3_9FIRM</name>